<dbReference type="GO" id="GO:0016020">
    <property type="term" value="C:membrane"/>
    <property type="evidence" value="ECO:0007669"/>
    <property type="project" value="UniProtKB-SubCell"/>
</dbReference>
<evidence type="ECO:0000256" key="4">
    <source>
        <dbReference type="ARBA" id="ARBA00023136"/>
    </source>
</evidence>
<proteinExistence type="inferred from homology"/>
<dbReference type="InterPro" id="IPR018108">
    <property type="entry name" value="MCP_transmembrane"/>
</dbReference>
<dbReference type="Pfam" id="PF00153">
    <property type="entry name" value="Mito_carr"/>
    <property type="match status" value="2"/>
</dbReference>
<dbReference type="KEGG" id="ccin:107268824"/>
<comment type="subcellular location">
    <subcellularLocation>
        <location evidence="1">Membrane</location>
        <topology evidence="1">Multi-pass membrane protein</topology>
    </subcellularLocation>
</comment>
<dbReference type="InterPro" id="IPR038752">
    <property type="entry name" value="IQCH"/>
</dbReference>
<evidence type="ECO:0000256" key="5">
    <source>
        <dbReference type="PROSITE-ProRule" id="PRU00282"/>
    </source>
</evidence>
<feature type="repeat" description="Solcar" evidence="5">
    <location>
        <begin position="1016"/>
        <end position="1102"/>
    </location>
</feature>
<dbReference type="Gene3D" id="1.50.40.10">
    <property type="entry name" value="Mitochondrial carrier domain"/>
    <property type="match status" value="1"/>
</dbReference>
<feature type="repeat" description="Solcar" evidence="5">
    <location>
        <begin position="918"/>
        <end position="1009"/>
    </location>
</feature>
<dbReference type="CDD" id="cd23767">
    <property type="entry name" value="IQCD"/>
    <property type="match status" value="1"/>
</dbReference>
<sequence length="1109" mass="127101">MDNEYEMWSYKDAKTEVCHRLKEGFMMLDTQVQDVKEYVGERIKDVIGCLRTCTNPKKISVLESIKNFYENAFRQLSTIQQLFQEHSTSNEINSSIECELRTKSPFHISQSKLKKAFTYCKNYLEKSNDVEARIDLCNCFWANIPEYNLEYTQDIIDRPKYPPSSEFDESDLKFKQDMAKLRTKLFSMSRNFKRFRLQDGFIRASIVDRQKTGHRSGTRKNVDEIVTLTDSFAPPVLETELKRVGILKFVDGEFKTCEVWLKLLDSRGQQLRSRWQFVMQPQIESITRKRLIPVLHLVPVTTYEFLSMIKENGINFTLYEDDLVSLLDNQTEEAAWLTTWKPQFASIHGKNIAAGIIQKYWRGHKLRKQMFESDCKYIAASVLWTSWIVVKKKRQMHINYLQGTLKYANVTKDLVETFSRDYNSFIQQPHFVIHLPSMGLPQELRKLMTSAEFSVYQNVMALKISFLRNPSCQVLYVLPVSPNEDLLTMYHDLIESVHPEKNFQKRVTYLELSEAKTFKSCSFNVSRHLYCSLDTMNAITKKIDKMPAYFLPWVLDECEIRLAGLMNIPLLAPEMELQNKLLNKSYMASLITELELEQPVYATNIRDYGTLCTKMAELICLHTEVCLWLIKINLGDAGRQTGVFLINHISIPFMPILRKERDLFGNEWKNNPELRTDFLNSMMHHLPQVVSVVTRLSSVYKSWRQFCGHINKYGCLLQAVPNEKMARSVTVMLFVPAHNTGQPPEIIGTADRIYLDPTASTVFGYMIPQTSVDTRYLLPTVNRLAAALQSQGYFGHLSIDLFCHPHIKEDRTVVLVVDVDPFYGPAQHFIDWMLFTINGTYRIVAQLVTHPMDVIKIRMQISRVSLSQTMRHTFAAEGLPGFYTGLSASLFRQITYTAARLGTYNALIDFSEEKFGQLSYSTMILLGMIAGVTGAFIGTPSDVVMIRMIGDIRLPAEQRRNYKNAIAGLDKILKLEGTACMWRGAVPTMGRAAIGNGVQLGTYSQSKILLKGVVDEGVLLQIGASTISGLVTAISSLPVDVAKTRIQNWNYPSKPPSAITIISDIVKMEGLLTLWRGFLPYYARICPNTIITLVCMEQLSQLYMETWHS</sequence>
<reference evidence="8" key="1">
    <citation type="submission" date="2025-08" db="UniProtKB">
        <authorList>
            <consortium name="RefSeq"/>
        </authorList>
    </citation>
    <scope>IDENTIFICATION</scope>
</reference>
<dbReference type="SUPFAM" id="SSF103506">
    <property type="entry name" value="Mitochondrial carrier"/>
    <property type="match status" value="1"/>
</dbReference>
<dbReference type="GeneID" id="107268824"/>
<dbReference type="Proteomes" id="UP000694920">
    <property type="component" value="Unplaced"/>
</dbReference>
<dbReference type="PANTHER" id="PTHR14465">
    <property type="entry name" value="IQ DOMAIN-CONTAINING PROTEIN H"/>
    <property type="match status" value="1"/>
</dbReference>
<evidence type="ECO:0000313" key="8">
    <source>
        <dbReference type="RefSeq" id="XP_024943715.1"/>
    </source>
</evidence>
<name>A0AAJ7W400_CEPCN</name>
<dbReference type="RefSeq" id="XP_024943715.1">
    <property type="nucleotide sequence ID" value="XM_025087947.1"/>
</dbReference>
<evidence type="ECO:0000256" key="2">
    <source>
        <dbReference type="ARBA" id="ARBA00006375"/>
    </source>
</evidence>
<evidence type="ECO:0000313" key="7">
    <source>
        <dbReference type="Proteomes" id="UP000694920"/>
    </source>
</evidence>
<evidence type="ECO:0000256" key="1">
    <source>
        <dbReference type="ARBA" id="ARBA00004141"/>
    </source>
</evidence>
<organism evidence="7 8">
    <name type="scientific">Cephus cinctus</name>
    <name type="common">Wheat stem sawfly</name>
    <dbReference type="NCBI Taxonomy" id="211228"/>
    <lineage>
        <taxon>Eukaryota</taxon>
        <taxon>Metazoa</taxon>
        <taxon>Ecdysozoa</taxon>
        <taxon>Arthropoda</taxon>
        <taxon>Hexapoda</taxon>
        <taxon>Insecta</taxon>
        <taxon>Pterygota</taxon>
        <taxon>Neoptera</taxon>
        <taxon>Endopterygota</taxon>
        <taxon>Hymenoptera</taxon>
        <taxon>Cephoidea</taxon>
        <taxon>Cephidae</taxon>
        <taxon>Cephus</taxon>
    </lineage>
</organism>
<dbReference type="Pfam" id="PF24923">
    <property type="entry name" value="ATP-grasp_IQCH"/>
    <property type="match status" value="1"/>
</dbReference>
<keyword evidence="7" id="KW-1185">Reference proteome</keyword>
<dbReference type="InterPro" id="IPR023395">
    <property type="entry name" value="MCP_dom_sf"/>
</dbReference>
<dbReference type="PROSITE" id="PS50920">
    <property type="entry name" value="SOLCAR"/>
    <property type="match status" value="3"/>
</dbReference>
<keyword evidence="4 5" id="KW-0472">Membrane</keyword>
<feature type="domain" description="IQCH-like ATP-grasp" evidence="6">
    <location>
        <begin position="583"/>
        <end position="841"/>
    </location>
</feature>
<dbReference type="PANTHER" id="PTHR14465:SF0">
    <property type="entry name" value="IQ DOMAIN-CONTAINING PROTEIN H"/>
    <property type="match status" value="1"/>
</dbReference>
<dbReference type="AlphaFoldDB" id="A0AAJ7W400"/>
<keyword evidence="3 5" id="KW-0812">Transmembrane</keyword>
<evidence type="ECO:0000259" key="6">
    <source>
        <dbReference type="Pfam" id="PF24923"/>
    </source>
</evidence>
<gene>
    <name evidence="8" type="primary">LOC107268824</name>
</gene>
<protein>
    <submittedName>
        <fullName evidence="8">Uncharacterized protein LOC107268824</fullName>
    </submittedName>
</protein>
<comment type="similarity">
    <text evidence="2">Belongs to the mitochondrial carrier (TC 2.A.29) family.</text>
</comment>
<feature type="repeat" description="Solcar" evidence="5">
    <location>
        <begin position="833"/>
        <end position="910"/>
    </location>
</feature>
<accession>A0AAJ7W400</accession>
<evidence type="ECO:0000256" key="3">
    <source>
        <dbReference type="ARBA" id="ARBA00022692"/>
    </source>
</evidence>
<dbReference type="InterPro" id="IPR056855">
    <property type="entry name" value="ATP-grasp_IQCH"/>
</dbReference>